<dbReference type="InterPro" id="IPR052780">
    <property type="entry name" value="AAA_Catabolism_Regulators"/>
</dbReference>
<accession>A0A2J6S4T7</accession>
<dbReference type="STRING" id="1149755.A0A2J6S4T7"/>
<dbReference type="Proteomes" id="UP000235786">
    <property type="component" value="Unassembled WGS sequence"/>
</dbReference>
<dbReference type="PANTHER" id="PTHR31644">
    <property type="entry name" value="TRANSCRIPTIONAL ACTIVATOR ARO80-RELATED"/>
    <property type="match status" value="1"/>
</dbReference>
<organism evidence="4 5">
    <name type="scientific">Hyaloscypha variabilis (strain UAMH 11265 / GT02V1 / F)</name>
    <name type="common">Meliniomyces variabilis</name>
    <dbReference type="NCBI Taxonomy" id="1149755"/>
    <lineage>
        <taxon>Eukaryota</taxon>
        <taxon>Fungi</taxon>
        <taxon>Dikarya</taxon>
        <taxon>Ascomycota</taxon>
        <taxon>Pezizomycotina</taxon>
        <taxon>Leotiomycetes</taxon>
        <taxon>Helotiales</taxon>
        <taxon>Hyaloscyphaceae</taxon>
        <taxon>Hyaloscypha</taxon>
        <taxon>Hyaloscypha variabilis</taxon>
    </lineage>
</organism>
<dbReference type="PANTHER" id="PTHR31644:SF2">
    <property type="entry name" value="TRANSCRIPTIONAL ACTIVATOR ARO80-RELATED"/>
    <property type="match status" value="1"/>
</dbReference>
<dbReference type="InterPro" id="IPR001138">
    <property type="entry name" value="Zn2Cys6_DnaBD"/>
</dbReference>
<keyword evidence="5" id="KW-1185">Reference proteome</keyword>
<feature type="region of interest" description="Disordered" evidence="2">
    <location>
        <begin position="119"/>
        <end position="205"/>
    </location>
</feature>
<evidence type="ECO:0000313" key="5">
    <source>
        <dbReference type="Proteomes" id="UP000235786"/>
    </source>
</evidence>
<keyword evidence="1" id="KW-0539">Nucleus</keyword>
<dbReference type="GO" id="GO:0005634">
    <property type="term" value="C:nucleus"/>
    <property type="evidence" value="ECO:0007669"/>
    <property type="project" value="TreeGrafter"/>
</dbReference>
<name>A0A2J6S4T7_HYAVF</name>
<reference evidence="4 5" key="1">
    <citation type="submission" date="2016-04" db="EMBL/GenBank/DDBJ databases">
        <title>A degradative enzymes factory behind the ericoid mycorrhizal symbiosis.</title>
        <authorList>
            <consortium name="DOE Joint Genome Institute"/>
            <person name="Martino E."/>
            <person name="Morin E."/>
            <person name="Grelet G."/>
            <person name="Kuo A."/>
            <person name="Kohler A."/>
            <person name="Daghino S."/>
            <person name="Barry K."/>
            <person name="Choi C."/>
            <person name="Cichocki N."/>
            <person name="Clum A."/>
            <person name="Copeland A."/>
            <person name="Hainaut M."/>
            <person name="Haridas S."/>
            <person name="Labutti K."/>
            <person name="Lindquist E."/>
            <person name="Lipzen A."/>
            <person name="Khouja H.-R."/>
            <person name="Murat C."/>
            <person name="Ohm R."/>
            <person name="Olson A."/>
            <person name="Spatafora J."/>
            <person name="Veneault-Fourrey C."/>
            <person name="Henrissat B."/>
            <person name="Grigoriev I."/>
            <person name="Martin F."/>
            <person name="Perotto S."/>
        </authorList>
    </citation>
    <scope>NUCLEOTIDE SEQUENCE [LARGE SCALE GENOMIC DNA]</scope>
    <source>
        <strain evidence="4 5">F</strain>
    </source>
</reference>
<feature type="compositionally biased region" description="Basic and acidic residues" evidence="2">
    <location>
        <begin position="82"/>
        <end position="93"/>
    </location>
</feature>
<dbReference type="GO" id="GO:0009074">
    <property type="term" value="P:aromatic amino acid family catabolic process"/>
    <property type="evidence" value="ECO:0007669"/>
    <property type="project" value="TreeGrafter"/>
</dbReference>
<dbReference type="GO" id="GO:0000981">
    <property type="term" value="F:DNA-binding transcription factor activity, RNA polymerase II-specific"/>
    <property type="evidence" value="ECO:0007669"/>
    <property type="project" value="InterPro"/>
</dbReference>
<dbReference type="CDD" id="cd00067">
    <property type="entry name" value="GAL4"/>
    <property type="match status" value="1"/>
</dbReference>
<dbReference type="EMBL" id="KZ613940">
    <property type="protein sequence ID" value="PMD45777.1"/>
    <property type="molecule type" value="Genomic_DNA"/>
</dbReference>
<sequence length="382" mass="42539">MSASIAEISRAPISPPANSPHSFKRAYQACIHCRRRKVRCILDDSDPRGLQFACIRCKRERRQCAFAERRSHSTAVGNTNDSARDIRSPDDRNLQQQIDQNEISSQEAIPAASTGNHAIGIATPRMDDCGAERSGQSEHNTTHTTPSSDAADTGIHSQSRRRQPDFGNSAVHRVVTSPEDTLPSPLQDTDHQDYIDGGRPPLQNGAHNFAQSMASNNSQIPTTSSPGYPALERVTEEWSSLRYPLSNPSQTTLESWKSCLFVKLGWFTTAEAVTYVDLFFQNMNTLSPILNDYYHAHSNHHTLVLKDPVLCCTIITLSSRYHLLAGEGGLTRGFQIHYRMWKHCQSLFHRVVWGQRGTTKDQVGALGTIESFLLVTEQAGLR</sequence>
<feature type="domain" description="Zn(2)-C6 fungal-type" evidence="3">
    <location>
        <begin position="29"/>
        <end position="66"/>
    </location>
</feature>
<evidence type="ECO:0000259" key="3">
    <source>
        <dbReference type="PROSITE" id="PS50048"/>
    </source>
</evidence>
<dbReference type="SUPFAM" id="SSF57701">
    <property type="entry name" value="Zn2/Cys6 DNA-binding domain"/>
    <property type="match status" value="1"/>
</dbReference>
<dbReference type="GO" id="GO:0045944">
    <property type="term" value="P:positive regulation of transcription by RNA polymerase II"/>
    <property type="evidence" value="ECO:0007669"/>
    <property type="project" value="TreeGrafter"/>
</dbReference>
<evidence type="ECO:0000256" key="2">
    <source>
        <dbReference type="SAM" id="MobiDB-lite"/>
    </source>
</evidence>
<feature type="compositionally biased region" description="Polar residues" evidence="2">
    <location>
        <begin position="137"/>
        <end position="150"/>
    </location>
</feature>
<dbReference type="Gene3D" id="4.10.240.10">
    <property type="entry name" value="Zn(2)-C6 fungal-type DNA-binding domain"/>
    <property type="match status" value="1"/>
</dbReference>
<dbReference type="InterPro" id="IPR036864">
    <property type="entry name" value="Zn2-C6_fun-type_DNA-bd_sf"/>
</dbReference>
<dbReference type="PROSITE" id="PS50048">
    <property type="entry name" value="ZN2_CY6_FUNGAL_2"/>
    <property type="match status" value="1"/>
</dbReference>
<proteinExistence type="predicted"/>
<dbReference type="OrthoDB" id="2262349at2759"/>
<feature type="region of interest" description="Disordered" evidence="2">
    <location>
        <begin position="1"/>
        <end position="22"/>
    </location>
</feature>
<gene>
    <name evidence="4" type="ORF">L207DRAFT_562870</name>
</gene>
<dbReference type="AlphaFoldDB" id="A0A2J6S4T7"/>
<dbReference type="SMART" id="SM00066">
    <property type="entry name" value="GAL4"/>
    <property type="match status" value="1"/>
</dbReference>
<feature type="region of interest" description="Disordered" evidence="2">
    <location>
        <begin position="68"/>
        <end position="93"/>
    </location>
</feature>
<protein>
    <recommendedName>
        <fullName evidence="3">Zn(2)-C6 fungal-type domain-containing protein</fullName>
    </recommendedName>
</protein>
<evidence type="ECO:0000313" key="4">
    <source>
        <dbReference type="EMBL" id="PMD45777.1"/>
    </source>
</evidence>
<evidence type="ECO:0000256" key="1">
    <source>
        <dbReference type="ARBA" id="ARBA00023242"/>
    </source>
</evidence>
<dbReference type="GO" id="GO:0008270">
    <property type="term" value="F:zinc ion binding"/>
    <property type="evidence" value="ECO:0007669"/>
    <property type="project" value="InterPro"/>
</dbReference>